<evidence type="ECO:0000256" key="2">
    <source>
        <dbReference type="ARBA" id="ARBA00022475"/>
    </source>
</evidence>
<feature type="transmembrane region" description="Helical" evidence="7">
    <location>
        <begin position="185"/>
        <end position="212"/>
    </location>
</feature>
<organism evidence="9 10">
    <name type="scientific">Streptomyces neyagawaensis</name>
    <dbReference type="NCBI Taxonomy" id="42238"/>
    <lineage>
        <taxon>Bacteria</taxon>
        <taxon>Bacillati</taxon>
        <taxon>Actinomycetota</taxon>
        <taxon>Actinomycetes</taxon>
        <taxon>Kitasatosporales</taxon>
        <taxon>Streptomycetaceae</taxon>
        <taxon>Streptomyces</taxon>
    </lineage>
</organism>
<evidence type="ECO:0000256" key="5">
    <source>
        <dbReference type="ARBA" id="ARBA00023136"/>
    </source>
</evidence>
<feature type="domain" description="Phage shock protein PspC N-terminal" evidence="8">
    <location>
        <begin position="159"/>
        <end position="214"/>
    </location>
</feature>
<evidence type="ECO:0000256" key="3">
    <source>
        <dbReference type="ARBA" id="ARBA00022692"/>
    </source>
</evidence>
<feature type="region of interest" description="Disordered" evidence="6">
    <location>
        <begin position="524"/>
        <end position="555"/>
    </location>
</feature>
<feature type="compositionally biased region" description="Polar residues" evidence="6">
    <location>
        <begin position="11"/>
        <end position="26"/>
    </location>
</feature>
<evidence type="ECO:0000313" key="9">
    <source>
        <dbReference type="EMBL" id="MEU6800239.1"/>
    </source>
</evidence>
<evidence type="ECO:0000256" key="6">
    <source>
        <dbReference type="SAM" id="MobiDB-lite"/>
    </source>
</evidence>
<gene>
    <name evidence="9" type="ORF">ABZ931_04360</name>
</gene>
<dbReference type="Proteomes" id="UP001551189">
    <property type="component" value="Unassembled WGS sequence"/>
</dbReference>
<dbReference type="PANTHER" id="PTHR33885">
    <property type="entry name" value="PHAGE SHOCK PROTEIN C"/>
    <property type="match status" value="1"/>
</dbReference>
<reference evidence="9 10" key="1">
    <citation type="submission" date="2024-06" db="EMBL/GenBank/DDBJ databases">
        <title>The Natural Products Discovery Center: Release of the First 8490 Sequenced Strains for Exploring Actinobacteria Biosynthetic Diversity.</title>
        <authorList>
            <person name="Kalkreuter E."/>
            <person name="Kautsar S.A."/>
            <person name="Yang D."/>
            <person name="Bader C.D."/>
            <person name="Teijaro C.N."/>
            <person name="Fluegel L."/>
            <person name="Davis C.M."/>
            <person name="Simpson J.R."/>
            <person name="Lauterbach L."/>
            <person name="Steele A.D."/>
            <person name="Gui C."/>
            <person name="Meng S."/>
            <person name="Li G."/>
            <person name="Viehrig K."/>
            <person name="Ye F."/>
            <person name="Su P."/>
            <person name="Kiefer A.F."/>
            <person name="Nichols A."/>
            <person name="Cepeda A.J."/>
            <person name="Yan W."/>
            <person name="Fan B."/>
            <person name="Jiang Y."/>
            <person name="Adhikari A."/>
            <person name="Zheng C.-J."/>
            <person name="Schuster L."/>
            <person name="Cowan T.M."/>
            <person name="Smanski M.J."/>
            <person name="Chevrette M.G."/>
            <person name="De Carvalho L.P.S."/>
            <person name="Shen B."/>
        </authorList>
    </citation>
    <scope>NUCLEOTIDE SEQUENCE [LARGE SCALE GENOMIC DNA]</scope>
    <source>
        <strain evidence="9 10">NPDC046851</strain>
    </source>
</reference>
<dbReference type="EMBL" id="JBEYXT010000011">
    <property type="protein sequence ID" value="MEU6800239.1"/>
    <property type="molecule type" value="Genomic_DNA"/>
</dbReference>
<feature type="compositionally biased region" description="Gly residues" evidence="6">
    <location>
        <begin position="102"/>
        <end position="126"/>
    </location>
</feature>
<feature type="compositionally biased region" description="Low complexity" evidence="6">
    <location>
        <begin position="68"/>
        <end position="101"/>
    </location>
</feature>
<feature type="compositionally biased region" description="Basic and acidic residues" evidence="6">
    <location>
        <begin position="527"/>
        <end position="541"/>
    </location>
</feature>
<evidence type="ECO:0000313" key="10">
    <source>
        <dbReference type="Proteomes" id="UP001551189"/>
    </source>
</evidence>
<accession>A0ABV3ATY9</accession>
<dbReference type="Pfam" id="PF04024">
    <property type="entry name" value="PspC"/>
    <property type="match status" value="1"/>
</dbReference>
<keyword evidence="2" id="KW-1003">Cell membrane</keyword>
<name>A0ABV3ATY9_9ACTN</name>
<feature type="region of interest" description="Disordered" evidence="6">
    <location>
        <begin position="1"/>
        <end position="158"/>
    </location>
</feature>
<feature type="transmembrane region" description="Helical" evidence="7">
    <location>
        <begin position="425"/>
        <end position="443"/>
    </location>
</feature>
<dbReference type="InterPro" id="IPR052027">
    <property type="entry name" value="PspC"/>
</dbReference>
<proteinExistence type="predicted"/>
<protein>
    <submittedName>
        <fullName evidence="9">PspC domain-containing protein</fullName>
    </submittedName>
</protein>
<evidence type="ECO:0000256" key="1">
    <source>
        <dbReference type="ARBA" id="ARBA00004162"/>
    </source>
</evidence>
<comment type="subcellular location">
    <subcellularLocation>
        <location evidence="1">Cell membrane</location>
        <topology evidence="1">Single-pass membrane protein</topology>
    </subcellularLocation>
</comment>
<keyword evidence="3 7" id="KW-0812">Transmembrane</keyword>
<dbReference type="PANTHER" id="PTHR33885:SF3">
    <property type="entry name" value="PHAGE SHOCK PROTEIN C"/>
    <property type="match status" value="1"/>
</dbReference>
<evidence type="ECO:0000259" key="8">
    <source>
        <dbReference type="Pfam" id="PF04024"/>
    </source>
</evidence>
<sequence length="574" mass="57822">MTDHQHAASESGPTSGPDSPRPTTEPQDAVPAPGTAKEPRAHEGRGPGKEPHAGSGTRPGTGRHEGAGADAHAGAEGYPGAGAPADQAAYGAHAAGPTDSGGSAGPGASGGSGGSEGSGGSTGWGEGDPKDRAAASGSAGPVGQAAAGDPVGAPVTPQGFRRDRRYKMLGGVCAGLGRQCDMDPVIFRIVLAVLSATGGLGLIFYGFAWLFVPYDDEEENEVRKLLTGRVDGQALAAVLFALVGCGVFLTMLGNSTVLTFSVIVSLLLAGAGYWSRQRGTPDPDPLAAQAVADAPPEAQAPPVAASYPSWWRDPIVKDGTHVGSTGYLWGPGETRGRDIAAAVNIARGTPSRHDIRAARGPKPRGPRWIGGWVFLLALLAGGLGTTATWEDRTLAASVQTGLACALVVFGLGIAVSAFVGRTGAGSIFLALVTAGLLACAAALPSNITTDWARTKWTPGKAADVATRYELGTGVGTLDLTRVDLAKGQTLSTSVEVGAGKVKVVVPPDVTVRLDVQVGFGDIQLPGEGKEDVDVAPDKSDRLTLPPAEGSGSGGTITLDLEVGLGQAEVARAAA</sequence>
<dbReference type="InterPro" id="IPR007168">
    <property type="entry name" value="Phageshock_PspC_N"/>
</dbReference>
<feature type="transmembrane region" description="Helical" evidence="7">
    <location>
        <begin position="401"/>
        <end position="419"/>
    </location>
</feature>
<feature type="compositionally biased region" description="Basic and acidic residues" evidence="6">
    <location>
        <begin position="37"/>
        <end position="52"/>
    </location>
</feature>
<keyword evidence="10" id="KW-1185">Reference proteome</keyword>
<comment type="caution">
    <text evidence="9">The sequence shown here is derived from an EMBL/GenBank/DDBJ whole genome shotgun (WGS) entry which is preliminary data.</text>
</comment>
<keyword evidence="4 7" id="KW-1133">Transmembrane helix</keyword>
<feature type="transmembrane region" description="Helical" evidence="7">
    <location>
        <begin position="232"/>
        <end position="250"/>
    </location>
</feature>
<feature type="transmembrane region" description="Helical" evidence="7">
    <location>
        <begin position="369"/>
        <end position="389"/>
    </location>
</feature>
<evidence type="ECO:0000256" key="4">
    <source>
        <dbReference type="ARBA" id="ARBA00022989"/>
    </source>
</evidence>
<keyword evidence="5 7" id="KW-0472">Membrane</keyword>
<evidence type="ECO:0000256" key="7">
    <source>
        <dbReference type="SAM" id="Phobius"/>
    </source>
</evidence>